<accession>A0A9N8MIT2</accession>
<name>A0A9N8MIT2_9FLAO</name>
<organism evidence="1 2">
    <name type="scientific">Chryseobacterium aquaeductus</name>
    <dbReference type="NCBI Taxonomy" id="2675056"/>
    <lineage>
        <taxon>Bacteria</taxon>
        <taxon>Pseudomonadati</taxon>
        <taxon>Bacteroidota</taxon>
        <taxon>Flavobacteriia</taxon>
        <taxon>Flavobacteriales</taxon>
        <taxon>Weeksellaceae</taxon>
        <taxon>Chryseobacterium group</taxon>
        <taxon>Chryseobacterium</taxon>
    </lineage>
</organism>
<keyword evidence="2" id="KW-1185">Reference proteome</keyword>
<dbReference type="EMBL" id="CAJIMS010000001">
    <property type="protein sequence ID" value="CAD7813634.1"/>
    <property type="molecule type" value="Genomic_DNA"/>
</dbReference>
<comment type="caution">
    <text evidence="1">The sequence shown here is derived from an EMBL/GenBank/DDBJ whole genome shotgun (WGS) entry which is preliminary data.</text>
</comment>
<evidence type="ECO:0000313" key="1">
    <source>
        <dbReference type="EMBL" id="CAD7813634.1"/>
    </source>
</evidence>
<reference evidence="1" key="1">
    <citation type="submission" date="2020-12" db="EMBL/GenBank/DDBJ databases">
        <authorList>
            <person name="Rodrigo-Torres L."/>
            <person name="Arahal R. D."/>
            <person name="Lucena T."/>
        </authorList>
    </citation>
    <scope>NUCLEOTIDE SEQUENCE</scope>
    <source>
        <strain evidence="1">CECT 9390</strain>
    </source>
</reference>
<proteinExistence type="predicted"/>
<evidence type="ECO:0000313" key="2">
    <source>
        <dbReference type="Proteomes" id="UP000662618"/>
    </source>
</evidence>
<protein>
    <submittedName>
        <fullName evidence="1">Uncharacterized protein</fullName>
    </submittedName>
</protein>
<dbReference type="Proteomes" id="UP000662618">
    <property type="component" value="Unassembled WGS sequence"/>
</dbReference>
<dbReference type="AlphaFoldDB" id="A0A9N8MIT2"/>
<gene>
    <name evidence="1" type="ORF">CHRY9390_02685</name>
</gene>
<sequence>MEKIAHASLEDFYGEMAKMLGKDLESIFPKGLKKDIGHFKV</sequence>
<dbReference type="RefSeq" id="WP_262887546.1">
    <property type="nucleotide sequence ID" value="NZ_CAJIMS010000001.1"/>
</dbReference>